<feature type="transmembrane region" description="Helical" evidence="1">
    <location>
        <begin position="114"/>
        <end position="138"/>
    </location>
</feature>
<proteinExistence type="predicted"/>
<dbReference type="RefSeq" id="WP_074462734.1">
    <property type="nucleotide sequence ID" value="NZ_FMUR01000013.1"/>
</dbReference>
<feature type="transmembrane region" description="Helical" evidence="1">
    <location>
        <begin position="369"/>
        <end position="393"/>
    </location>
</feature>
<dbReference type="InterPro" id="IPR025291">
    <property type="entry name" value="DUF4153"/>
</dbReference>
<feature type="transmembrane region" description="Helical" evidence="1">
    <location>
        <begin position="430"/>
        <end position="448"/>
    </location>
</feature>
<sequence length="532" mass="60357">METQNNQMPQYSNNGYGYNGQTGTYTPVGAMQHPINQFALKAAAAQKEGAEHFKKYGILSAMFGIIYSICLYNNHSSITYPIFMLCALIILKLVRKKDGLSLTADCNGKRGLGIFYVVSLMLLSVHRCLTTSFALAFWERTAIFMLFFSYVIYLYMDTTGFSIGEWFLSLFLTVIMPFEHFSRPFSDFVAHIKLKNKDVDTSEKKKTVCAVLIGLAIAVPLLLVIVPLLCSADMVFKNILTTINIDFSLTEELYHTVMMVLTAVFVFLSAYAIITSMIAKELKIKVNGLGTKNPVIAITFTGIIGAVYILFCIIQLLYLFSGSVALPKGYTYAEYAHEGFYQLLTVCIINIVMVSVCRSFFKESKVLKALLTAIAGCTYIMIASSAMRMILYIDVYHLTFLRLFVLWFLAVLCFWLAFLIASMYIKKFPVFRAGMVTITIAFLIFIYSNPEYRIAKYDIEATGPSINVQSPDASYIKWFLSYDAVPALKGNEVLIYDYKDGRKDYKFDDEKKYTGLRRFNFSYHIAQKYLCK</sequence>
<protein>
    <submittedName>
        <fullName evidence="2">Uncharacterized protein</fullName>
    </submittedName>
</protein>
<feature type="transmembrane region" description="Helical" evidence="1">
    <location>
        <begin position="340"/>
        <end position="357"/>
    </location>
</feature>
<dbReference type="Proteomes" id="UP000183047">
    <property type="component" value="Unassembled WGS sequence"/>
</dbReference>
<organism evidence="2 3">
    <name type="scientific">Butyrivibrio hungatei</name>
    <dbReference type="NCBI Taxonomy" id="185008"/>
    <lineage>
        <taxon>Bacteria</taxon>
        <taxon>Bacillati</taxon>
        <taxon>Bacillota</taxon>
        <taxon>Clostridia</taxon>
        <taxon>Lachnospirales</taxon>
        <taxon>Lachnospiraceae</taxon>
        <taxon>Butyrivibrio</taxon>
    </lineage>
</organism>
<feature type="transmembrane region" description="Helical" evidence="1">
    <location>
        <begin position="56"/>
        <end position="72"/>
    </location>
</feature>
<feature type="transmembrane region" description="Helical" evidence="1">
    <location>
        <begin position="78"/>
        <end position="94"/>
    </location>
</feature>
<keyword evidence="1" id="KW-1133">Transmembrane helix</keyword>
<dbReference type="Pfam" id="PF13687">
    <property type="entry name" value="DUF4153"/>
    <property type="match status" value="1"/>
</dbReference>
<evidence type="ECO:0000313" key="2">
    <source>
        <dbReference type="EMBL" id="SCY33637.1"/>
    </source>
</evidence>
<feature type="transmembrane region" description="Helical" evidence="1">
    <location>
        <begin position="253"/>
        <end position="274"/>
    </location>
</feature>
<dbReference type="EMBL" id="FMUR01000013">
    <property type="protein sequence ID" value="SCY33637.1"/>
    <property type="molecule type" value="Genomic_DNA"/>
</dbReference>
<keyword evidence="1" id="KW-0472">Membrane</keyword>
<dbReference type="AlphaFoldDB" id="A0A1G5F352"/>
<keyword evidence="3" id="KW-1185">Reference proteome</keyword>
<evidence type="ECO:0000313" key="3">
    <source>
        <dbReference type="Proteomes" id="UP000183047"/>
    </source>
</evidence>
<feature type="transmembrane region" description="Helical" evidence="1">
    <location>
        <begin position="295"/>
        <end position="320"/>
    </location>
</feature>
<name>A0A1G5F352_9FIRM</name>
<gene>
    <name evidence="2" type="ORF">SAMN02910451_02222</name>
</gene>
<feature type="transmembrane region" description="Helical" evidence="1">
    <location>
        <begin position="207"/>
        <end position="229"/>
    </location>
</feature>
<keyword evidence="1" id="KW-0812">Transmembrane</keyword>
<accession>A0A1G5F352</accession>
<feature type="transmembrane region" description="Helical" evidence="1">
    <location>
        <begin position="150"/>
        <end position="175"/>
    </location>
</feature>
<feature type="transmembrane region" description="Helical" evidence="1">
    <location>
        <begin position="399"/>
        <end position="418"/>
    </location>
</feature>
<reference evidence="3" key="1">
    <citation type="submission" date="2016-10" db="EMBL/GenBank/DDBJ databases">
        <authorList>
            <person name="Varghese N."/>
            <person name="Submissions S."/>
        </authorList>
    </citation>
    <scope>NUCLEOTIDE SEQUENCE [LARGE SCALE GENOMIC DNA]</scope>
    <source>
        <strain evidence="3">XBD2006</strain>
    </source>
</reference>
<evidence type="ECO:0000256" key="1">
    <source>
        <dbReference type="SAM" id="Phobius"/>
    </source>
</evidence>